<proteinExistence type="predicted"/>
<reference evidence="3" key="1">
    <citation type="journal article" date="2019" name="Int. J. Syst. Evol. Microbiol.">
        <title>The Global Catalogue of Microorganisms (GCM) 10K type strain sequencing project: providing services to taxonomists for standard genome sequencing and annotation.</title>
        <authorList>
            <consortium name="The Broad Institute Genomics Platform"/>
            <consortium name="The Broad Institute Genome Sequencing Center for Infectious Disease"/>
            <person name="Wu L."/>
            <person name="Ma J."/>
        </authorList>
    </citation>
    <scope>NUCLEOTIDE SEQUENCE [LARGE SCALE GENOMIC DNA]</scope>
    <source>
        <strain evidence="3">JCM 30742</strain>
    </source>
</reference>
<accession>A0ABP7CTM9</accession>
<name>A0ABP7CTM9_9MICC</name>
<evidence type="ECO:0000256" key="1">
    <source>
        <dbReference type="SAM" id="MobiDB-lite"/>
    </source>
</evidence>
<dbReference type="EMBL" id="BAABEO010000023">
    <property type="protein sequence ID" value="GAA3694647.1"/>
    <property type="molecule type" value="Genomic_DNA"/>
</dbReference>
<gene>
    <name evidence="2" type="ORF">GCM10023081_34920</name>
</gene>
<dbReference type="Pfam" id="PF06078">
    <property type="entry name" value="DUF937"/>
    <property type="match status" value="1"/>
</dbReference>
<evidence type="ECO:0000313" key="2">
    <source>
        <dbReference type="EMBL" id="GAA3694647.1"/>
    </source>
</evidence>
<protein>
    <recommendedName>
        <fullName evidence="4">DUF937 domain-containing protein</fullName>
    </recommendedName>
</protein>
<organism evidence="2 3">
    <name type="scientific">Arthrobacter ginkgonis</name>
    <dbReference type="NCBI Taxonomy" id="1630594"/>
    <lineage>
        <taxon>Bacteria</taxon>
        <taxon>Bacillati</taxon>
        <taxon>Actinomycetota</taxon>
        <taxon>Actinomycetes</taxon>
        <taxon>Micrococcales</taxon>
        <taxon>Micrococcaceae</taxon>
        <taxon>Arthrobacter</taxon>
    </lineage>
</organism>
<evidence type="ECO:0000313" key="3">
    <source>
        <dbReference type="Proteomes" id="UP001500752"/>
    </source>
</evidence>
<dbReference type="Proteomes" id="UP001500752">
    <property type="component" value="Unassembled WGS sequence"/>
</dbReference>
<dbReference type="InterPro" id="IPR009282">
    <property type="entry name" value="DUF937"/>
</dbReference>
<sequence length="225" mass="21649">MPGIQDFIGQIPLEQLAGKLGTDQQTALATVQTALPSLLAGMQANASSPEGADALRSAIAQHDDALLEGGVDLDQVDEQDGEKIVNHVMGDNRTALAAQLNGATPEGFDLGGLVQKALPLLAPLVLSFLAKGGGQQSGGGGGIDLGGLLGGLLGGGGAQSSAGAGPAAGGPGGIDLGGLLGGVLGGGQQQGQGQAGQNQPGQNQGGPDLGGLDLGGILGSLFGKK</sequence>
<feature type="region of interest" description="Disordered" evidence="1">
    <location>
        <begin position="187"/>
        <end position="212"/>
    </location>
</feature>
<feature type="compositionally biased region" description="Gly residues" evidence="1">
    <location>
        <begin position="203"/>
        <end position="212"/>
    </location>
</feature>
<comment type="caution">
    <text evidence="2">The sequence shown here is derived from an EMBL/GenBank/DDBJ whole genome shotgun (WGS) entry which is preliminary data.</text>
</comment>
<keyword evidence="3" id="KW-1185">Reference proteome</keyword>
<evidence type="ECO:0008006" key="4">
    <source>
        <dbReference type="Google" id="ProtNLM"/>
    </source>
</evidence>
<dbReference type="RefSeq" id="WP_345152782.1">
    <property type="nucleotide sequence ID" value="NZ_BAABEO010000023.1"/>
</dbReference>